<reference evidence="1" key="1">
    <citation type="submission" date="2023-02" db="EMBL/GenBank/DDBJ databases">
        <title>Genome of toxic invasive species Heracleum sosnowskyi carries increased number of genes despite the absence of recent whole-genome duplications.</title>
        <authorList>
            <person name="Schelkunov M."/>
            <person name="Shtratnikova V."/>
            <person name="Makarenko M."/>
            <person name="Klepikova A."/>
            <person name="Omelchenko D."/>
            <person name="Novikova G."/>
            <person name="Obukhova E."/>
            <person name="Bogdanov V."/>
            <person name="Penin A."/>
            <person name="Logacheva M."/>
        </authorList>
    </citation>
    <scope>NUCLEOTIDE SEQUENCE</scope>
    <source>
        <strain evidence="1">Hsosn_3</strain>
        <tissue evidence="1">Leaf</tissue>
    </source>
</reference>
<organism evidence="1 2">
    <name type="scientific">Heracleum sosnowskyi</name>
    <dbReference type="NCBI Taxonomy" id="360622"/>
    <lineage>
        <taxon>Eukaryota</taxon>
        <taxon>Viridiplantae</taxon>
        <taxon>Streptophyta</taxon>
        <taxon>Embryophyta</taxon>
        <taxon>Tracheophyta</taxon>
        <taxon>Spermatophyta</taxon>
        <taxon>Magnoliopsida</taxon>
        <taxon>eudicotyledons</taxon>
        <taxon>Gunneridae</taxon>
        <taxon>Pentapetalae</taxon>
        <taxon>asterids</taxon>
        <taxon>campanulids</taxon>
        <taxon>Apiales</taxon>
        <taxon>Apiaceae</taxon>
        <taxon>Apioideae</taxon>
        <taxon>apioid superclade</taxon>
        <taxon>Tordylieae</taxon>
        <taxon>Tordyliinae</taxon>
        <taxon>Heracleum</taxon>
    </lineage>
</organism>
<dbReference type="InterPro" id="IPR044680">
    <property type="entry name" value="EX1/2"/>
</dbReference>
<name>A0AAD8GQI8_9APIA</name>
<sequence>MVLFQLRSGIFVIVSFRVHANFLSGSVPQPALPNATCDKLESQYTCAVDKEDYENAVRLQVAITAATQNDAVGRVMSNLNKAIEEERYEDTTFLWDHTGAGFRLKELLEDSRPIGFCVNLRISVAFRAKVGEKYKLPLWSKLEKDYGAVARYKGRLTGFQESKWVDVELFILGEEHRKDLTDPYFESRLFVFVLGHGVDLDANTDVDADVDAMSKLKSSSKKKNGSRTLELSALSAYRASKPNARWLLTSVEDFTQAILVQVSRSSHSIKHELEFVL</sequence>
<protein>
    <submittedName>
        <fullName evidence="1">Uncharacterized protein</fullName>
    </submittedName>
</protein>
<dbReference type="Proteomes" id="UP001237642">
    <property type="component" value="Unassembled WGS sequence"/>
</dbReference>
<dbReference type="PANTHER" id="PTHR33917">
    <property type="entry name" value="PROTEIN EXECUTER 1, CHLOROPLASTIC"/>
    <property type="match status" value="1"/>
</dbReference>
<reference evidence="1" key="2">
    <citation type="submission" date="2023-05" db="EMBL/GenBank/DDBJ databases">
        <authorList>
            <person name="Schelkunov M.I."/>
        </authorList>
    </citation>
    <scope>NUCLEOTIDE SEQUENCE</scope>
    <source>
        <strain evidence="1">Hsosn_3</strain>
        <tissue evidence="1">Leaf</tissue>
    </source>
</reference>
<dbReference type="PANTHER" id="PTHR33917:SF3">
    <property type="entry name" value="PROTEIN EXECUTER 1, CHLOROPLASTIC"/>
    <property type="match status" value="1"/>
</dbReference>
<evidence type="ECO:0000313" key="1">
    <source>
        <dbReference type="EMBL" id="KAK1353240.1"/>
    </source>
</evidence>
<dbReference type="GO" id="GO:0010343">
    <property type="term" value="P:singlet oxygen-mediated programmed cell death"/>
    <property type="evidence" value="ECO:0007669"/>
    <property type="project" value="InterPro"/>
</dbReference>
<keyword evidence="2" id="KW-1185">Reference proteome</keyword>
<accession>A0AAD8GQI8</accession>
<dbReference type="GO" id="GO:0042651">
    <property type="term" value="C:thylakoid membrane"/>
    <property type="evidence" value="ECO:0007669"/>
    <property type="project" value="TreeGrafter"/>
</dbReference>
<proteinExistence type="predicted"/>
<dbReference type="AlphaFoldDB" id="A0AAD8GQI8"/>
<dbReference type="EMBL" id="JAUIZM010000013">
    <property type="protein sequence ID" value="KAK1353240.1"/>
    <property type="molecule type" value="Genomic_DNA"/>
</dbReference>
<comment type="caution">
    <text evidence="1">The sequence shown here is derived from an EMBL/GenBank/DDBJ whole genome shotgun (WGS) entry which is preliminary data.</text>
</comment>
<evidence type="ECO:0000313" key="2">
    <source>
        <dbReference type="Proteomes" id="UP001237642"/>
    </source>
</evidence>
<gene>
    <name evidence="1" type="ORF">POM88_052375</name>
</gene>